<evidence type="ECO:0000256" key="6">
    <source>
        <dbReference type="PIRSR" id="PIRSR000376-1"/>
    </source>
</evidence>
<feature type="binding site" evidence="7">
    <location>
        <position position="17"/>
    </location>
    <ligand>
        <name>[4Fe-4S] cluster</name>
        <dbReference type="ChEBI" id="CHEBI:49883"/>
    </ligand>
</feature>
<accession>A0A1I4QL97</accession>
<dbReference type="SUPFAM" id="SSF51717">
    <property type="entry name" value="Dihydropteroate synthetase-like"/>
    <property type="match status" value="1"/>
</dbReference>
<gene>
    <name evidence="9" type="ORF">SAMN05660836_00098</name>
</gene>
<dbReference type="InterPro" id="IPR016041">
    <property type="entry name" value="Ac-CoA_synth_d_su_TIM-brl"/>
</dbReference>
<evidence type="ECO:0000256" key="5">
    <source>
        <dbReference type="ARBA" id="ARBA00023285"/>
    </source>
</evidence>
<protein>
    <submittedName>
        <fullName evidence="9">CO-methylating acetyl-CoA synthase corrinoid iron-sulfur protein large subunit</fullName>
    </submittedName>
</protein>
<dbReference type="GO" id="GO:0046356">
    <property type="term" value="P:acetyl-CoA catabolic process"/>
    <property type="evidence" value="ECO:0007669"/>
    <property type="project" value="InterPro"/>
</dbReference>
<name>A0A1I4QL97_9BACT</name>
<feature type="binding site" evidence="6">
    <location>
        <begin position="373"/>
        <end position="376"/>
    </location>
    <ligand>
        <name>5-methoxybenzimidazolylcob(I)amide</name>
        <dbReference type="ChEBI" id="CHEBI:157765"/>
    </ligand>
</feature>
<dbReference type="EMBL" id="FOUU01000001">
    <property type="protein sequence ID" value="SFM40821.1"/>
    <property type="molecule type" value="Genomic_DNA"/>
</dbReference>
<dbReference type="OrthoDB" id="140437at2"/>
<dbReference type="GO" id="GO:0051539">
    <property type="term" value="F:4 iron, 4 sulfur cluster binding"/>
    <property type="evidence" value="ECO:0007669"/>
    <property type="project" value="UniProtKB-KW"/>
</dbReference>
<evidence type="ECO:0000313" key="9">
    <source>
        <dbReference type="EMBL" id="SFM40821.1"/>
    </source>
</evidence>
<sequence length="450" mass="49272">MGMTGIEIFKLLPKTNCGECGAPTCLAFAMNLASGKAELDQCPYVSEETKKILAEQSAPPIRTVNIGTGDYAIEVGGELVQFRHEKTFNNPTGIGCLITSDEDDASIQGKIERFKALQFERVGVMMRPELFALLDKSNDPANFKAFVEKIMGMTDASLILMSPNPQVMEAALEVAKDRKPLIYAVTMKNGPKMAPLAKKYGCPVVARGDGQLDTVIKITQNLLKMEIKDVVIDTGARDLKTQFTHNVMIRRAALVDRFRPLGFPTIVFANEMASSLEEETLVAATFIAKYGGIVILSDLQPHSVYPLLLQRLNIFTDPQRPMTTEPGIYPINNPDENSPVLVTCNFSLTYFIVSGEIEACRQPAWLLVKDTEGLSVMTAWAAGKFSGEDVGMFVKKCGIGDKIKHKSIVIPGYAAAISGELEEELGGWNVVVGPREASQIPKFLKVFKPE</sequence>
<keyword evidence="3 7" id="KW-0408">Iron</keyword>
<dbReference type="Gene3D" id="3.20.20.20">
    <property type="entry name" value="Dihydropteroate synthase-like"/>
    <property type="match status" value="1"/>
</dbReference>
<dbReference type="InterPro" id="IPR007202">
    <property type="entry name" value="4Fe-4S_dom"/>
</dbReference>
<dbReference type="AlphaFoldDB" id="A0A1I4QL97"/>
<dbReference type="Pfam" id="PF03599">
    <property type="entry name" value="CdhD"/>
    <property type="match status" value="1"/>
</dbReference>
<dbReference type="PANTHER" id="PTHR36214">
    <property type="match status" value="1"/>
</dbReference>
<proteinExistence type="predicted"/>
<feature type="binding site" evidence="6">
    <location>
        <position position="349"/>
    </location>
    <ligand>
        <name>5-methoxybenzimidazolylcob(I)amide</name>
        <dbReference type="ChEBI" id="CHEBI:157765"/>
    </ligand>
</feature>
<organism evidence="9 10">
    <name type="scientific">Thermodesulforhabdus norvegica</name>
    <dbReference type="NCBI Taxonomy" id="39841"/>
    <lineage>
        <taxon>Bacteria</taxon>
        <taxon>Pseudomonadati</taxon>
        <taxon>Thermodesulfobacteriota</taxon>
        <taxon>Syntrophobacteria</taxon>
        <taxon>Syntrophobacterales</taxon>
        <taxon>Thermodesulforhabdaceae</taxon>
        <taxon>Thermodesulforhabdus</taxon>
    </lineage>
</organism>
<feature type="binding site" evidence="6">
    <location>
        <position position="343"/>
    </location>
    <ligand>
        <name>5-methoxybenzimidazolylcob(I)amide</name>
        <dbReference type="ChEBI" id="CHEBI:157765"/>
    </ligand>
</feature>
<feature type="binding site" evidence="7">
    <location>
        <position position="20"/>
    </location>
    <ligand>
        <name>[4Fe-4S] cluster</name>
        <dbReference type="ChEBI" id="CHEBI:49883"/>
    </ligand>
</feature>
<evidence type="ECO:0000256" key="2">
    <source>
        <dbReference type="ARBA" id="ARBA00022723"/>
    </source>
</evidence>
<dbReference type="InterPro" id="IPR051069">
    <property type="entry name" value="ACDS_complex_subunit"/>
</dbReference>
<evidence type="ECO:0000313" key="10">
    <source>
        <dbReference type="Proteomes" id="UP000199611"/>
    </source>
</evidence>
<dbReference type="InterPro" id="IPR011005">
    <property type="entry name" value="Dihydropteroate_synth-like_sf"/>
</dbReference>
<keyword evidence="1 7" id="KW-0004">4Fe-4S</keyword>
<keyword evidence="5" id="KW-0170">Cobalt</keyword>
<dbReference type="Proteomes" id="UP000199611">
    <property type="component" value="Unassembled WGS sequence"/>
</dbReference>
<dbReference type="STRING" id="39841.SAMN05660836_00098"/>
<feature type="domain" description="4Fe-4S" evidence="8">
    <location>
        <begin position="1"/>
        <end position="59"/>
    </location>
</feature>
<keyword evidence="10" id="KW-1185">Reference proteome</keyword>
<evidence type="ECO:0000259" key="8">
    <source>
        <dbReference type="PROSITE" id="PS51656"/>
    </source>
</evidence>
<dbReference type="GO" id="GO:0008168">
    <property type="term" value="F:methyltransferase activity"/>
    <property type="evidence" value="ECO:0007669"/>
    <property type="project" value="InterPro"/>
</dbReference>
<dbReference type="PIRSF" id="PIRSF000376">
    <property type="entry name" value="AcCoA_decarb_gamma"/>
    <property type="match status" value="1"/>
</dbReference>
<dbReference type="PROSITE" id="PS51656">
    <property type="entry name" value="4FE4S"/>
    <property type="match status" value="1"/>
</dbReference>
<dbReference type="InterPro" id="IPR016218">
    <property type="entry name" value="AcylCoA_decarb/synth_gsu"/>
</dbReference>
<dbReference type="PANTHER" id="PTHR36214:SF3">
    <property type="entry name" value="ACETYL-COA DECARBONYLASE_SYNTHASE COMPLEX SUBUNIT GAMMA"/>
    <property type="match status" value="1"/>
</dbReference>
<dbReference type="Gene3D" id="3.40.50.11600">
    <property type="match status" value="1"/>
</dbReference>
<dbReference type="RefSeq" id="WP_093392590.1">
    <property type="nucleotide sequence ID" value="NZ_FOUU01000001.1"/>
</dbReference>
<evidence type="ECO:0000256" key="3">
    <source>
        <dbReference type="ARBA" id="ARBA00023004"/>
    </source>
</evidence>
<dbReference type="GO" id="GO:0005506">
    <property type="term" value="F:iron ion binding"/>
    <property type="evidence" value="ECO:0007669"/>
    <property type="project" value="InterPro"/>
</dbReference>
<feature type="binding site" evidence="7">
    <location>
        <position position="25"/>
    </location>
    <ligand>
        <name>[4Fe-4S] cluster</name>
        <dbReference type="ChEBI" id="CHEBI:49883"/>
    </ligand>
</feature>
<evidence type="ECO:0000256" key="4">
    <source>
        <dbReference type="ARBA" id="ARBA00023014"/>
    </source>
</evidence>
<evidence type="ECO:0000256" key="7">
    <source>
        <dbReference type="PIRSR" id="PIRSR000376-2"/>
    </source>
</evidence>
<feature type="binding site" evidence="7">
    <location>
        <position position="42"/>
    </location>
    <ligand>
        <name>[4Fe-4S] cluster</name>
        <dbReference type="ChEBI" id="CHEBI:49883"/>
    </ligand>
</feature>
<reference evidence="9 10" key="1">
    <citation type="submission" date="2016-10" db="EMBL/GenBank/DDBJ databases">
        <authorList>
            <person name="de Groot N.N."/>
        </authorList>
    </citation>
    <scope>NUCLEOTIDE SEQUENCE [LARGE SCALE GENOMIC DNA]</scope>
    <source>
        <strain evidence="9 10">DSM 9990</strain>
    </source>
</reference>
<feature type="binding site" evidence="6">
    <location>
        <position position="437"/>
    </location>
    <ligand>
        <name>5-methoxybenzimidazolylcob(I)amide</name>
        <dbReference type="ChEBI" id="CHEBI:157765"/>
    </ligand>
</feature>
<dbReference type="NCBIfam" id="NF003195">
    <property type="entry name" value="PRK04165.1"/>
    <property type="match status" value="1"/>
</dbReference>
<keyword evidence="2 7" id="KW-0479">Metal-binding</keyword>
<dbReference type="Pfam" id="PF04060">
    <property type="entry name" value="FeS"/>
    <property type="match status" value="1"/>
</dbReference>
<keyword evidence="4 7" id="KW-0411">Iron-sulfur</keyword>
<evidence type="ECO:0000256" key="1">
    <source>
        <dbReference type="ARBA" id="ARBA00022485"/>
    </source>
</evidence>